<dbReference type="RefSeq" id="WP_016402436.1">
    <property type="nucleotide sequence ID" value="NZ_BARX01000018.1"/>
</dbReference>
<keyword evidence="3" id="KW-0238">DNA-binding</keyword>
<reference evidence="5" key="1">
    <citation type="journal article" date="2013" name="Genome Announc.">
        <title>Draft Genome Sequence of Agarivorans albus Strain MKT 106T, an Agarolytic Marine Bacterium.</title>
        <authorList>
            <person name="Yasuike M."/>
            <person name="Nakamura Y."/>
            <person name="Kai W."/>
            <person name="Fujiwara A."/>
            <person name="Fukui Y."/>
            <person name="Satomi M."/>
            <person name="Sano M."/>
        </authorList>
    </citation>
    <scope>NUCLEOTIDE SEQUENCE [LARGE SCALE GENOMIC DNA]</scope>
</reference>
<dbReference type="CDD" id="cd17524">
    <property type="entry name" value="RMtype1_S_EcoUTORF5051P-TRD2-CR2_like"/>
    <property type="match status" value="1"/>
</dbReference>
<dbReference type="GO" id="GO:0009035">
    <property type="term" value="F:type I site-specific deoxyribonuclease activity"/>
    <property type="evidence" value="ECO:0007669"/>
    <property type="project" value="UniProtKB-EC"/>
</dbReference>
<dbReference type="PANTHER" id="PTHR43140:SF1">
    <property type="entry name" value="TYPE I RESTRICTION ENZYME ECOKI SPECIFICITY SUBUNIT"/>
    <property type="match status" value="1"/>
</dbReference>
<protein>
    <submittedName>
        <fullName evidence="5">Type I restriction-modification system</fullName>
        <ecNumber evidence="5">3.1.21.3</ecNumber>
    </submittedName>
</protein>
<sequence>MSQLPEGWVEKTFDEIGEYTDFVANGSFASLKENVTQTDKEDYAILLRLKDHSKGFKGPFKYVTKPSYEFLKKSELQAGDLFLANVGAPGRTFLVPELGKPMTIAPNGIRVRANDLTSNRFIDYFIRSRQGQDLVLSITGGNAQQKFNKTALKKSKFPLPPLDEQKRIADKLDSVLAKVETAQAHLDKIPTILKRFRQSVLAAATSGELTKDWRGSNGVEGWEKVRLKDVGKGFNYGSSSKSQPEGKIPVLRMGNLQGGKLDWEKLVFTSDDAEIEKYKLHPGDVLFNRTNSPELVGKTSIYRGEREAIFAGYLIKVQGTNRLNTEYLNIQLNSPHARDYCWAVKTDGVSQSNINAKKLQAYEFELPSIEEQIEIIRVVTELLSSADLVEKQYKATKLRVDKMTQSILARAFSGKLFSPISEEDRTAVTVKAHNSESQQTKHKQPKAIAKEPERQTEVVSATVNESSNEQASEVFQLLKMNSKGMSAQALFDAQSENTFNAIDDLFTELKKLIEQKVVIQASEGENSTFKVTKK</sequence>
<dbReference type="STRING" id="1331007.AALB_2749"/>
<evidence type="ECO:0000313" key="6">
    <source>
        <dbReference type="Proteomes" id="UP000014461"/>
    </source>
</evidence>
<dbReference type="EC" id="3.1.21.3" evidence="5"/>
<dbReference type="InterPro" id="IPR051212">
    <property type="entry name" value="Type-I_RE_S_subunit"/>
</dbReference>
<comment type="caution">
    <text evidence="5">The sequence shown here is derived from an EMBL/GenBank/DDBJ whole genome shotgun (WGS) entry which is preliminary data.</text>
</comment>
<dbReference type="InterPro" id="IPR044946">
    <property type="entry name" value="Restrct_endonuc_typeI_TRD_sf"/>
</dbReference>
<dbReference type="OrthoDB" id="398435at2"/>
<dbReference type="GO" id="GO:0003677">
    <property type="term" value="F:DNA binding"/>
    <property type="evidence" value="ECO:0007669"/>
    <property type="project" value="UniProtKB-KW"/>
</dbReference>
<name>R9PMT7_AGAAL</name>
<dbReference type="Pfam" id="PF01420">
    <property type="entry name" value="Methylase_S"/>
    <property type="match status" value="2"/>
</dbReference>
<evidence type="ECO:0000256" key="1">
    <source>
        <dbReference type="ARBA" id="ARBA00010923"/>
    </source>
</evidence>
<feature type="domain" description="Type I restriction modification DNA specificity" evidence="4">
    <location>
        <begin position="5"/>
        <end position="189"/>
    </location>
</feature>
<dbReference type="GO" id="GO:0009307">
    <property type="term" value="P:DNA restriction-modification system"/>
    <property type="evidence" value="ECO:0007669"/>
    <property type="project" value="UniProtKB-KW"/>
</dbReference>
<dbReference type="Proteomes" id="UP000014461">
    <property type="component" value="Unassembled WGS sequence"/>
</dbReference>
<proteinExistence type="inferred from homology"/>
<evidence type="ECO:0000259" key="4">
    <source>
        <dbReference type="Pfam" id="PF01420"/>
    </source>
</evidence>
<keyword evidence="5" id="KW-0378">Hydrolase</keyword>
<comment type="similarity">
    <text evidence="1">Belongs to the type-I restriction system S methylase family.</text>
</comment>
<evidence type="ECO:0000256" key="3">
    <source>
        <dbReference type="ARBA" id="ARBA00023125"/>
    </source>
</evidence>
<dbReference type="PANTHER" id="PTHR43140">
    <property type="entry name" value="TYPE-1 RESTRICTION ENZYME ECOKI SPECIFICITY PROTEIN"/>
    <property type="match status" value="1"/>
</dbReference>
<organism evidence="5 6">
    <name type="scientific">Agarivorans albus MKT 106</name>
    <dbReference type="NCBI Taxonomy" id="1331007"/>
    <lineage>
        <taxon>Bacteria</taxon>
        <taxon>Pseudomonadati</taxon>
        <taxon>Pseudomonadota</taxon>
        <taxon>Gammaproteobacteria</taxon>
        <taxon>Alteromonadales</taxon>
        <taxon>Alteromonadaceae</taxon>
        <taxon>Agarivorans</taxon>
    </lineage>
</organism>
<keyword evidence="6" id="KW-1185">Reference proteome</keyword>
<gene>
    <name evidence="5" type="ORF">AALB_2749</name>
</gene>
<dbReference type="Gene3D" id="3.90.220.20">
    <property type="entry name" value="DNA methylase specificity domains"/>
    <property type="match status" value="2"/>
</dbReference>
<dbReference type="InterPro" id="IPR000055">
    <property type="entry name" value="Restrct_endonuc_typeI_TRD"/>
</dbReference>
<evidence type="ECO:0000256" key="2">
    <source>
        <dbReference type="ARBA" id="ARBA00022747"/>
    </source>
</evidence>
<dbReference type="AlphaFoldDB" id="R9PMT7"/>
<dbReference type="REBASE" id="69131">
    <property type="entry name" value="S.Aal106ORF2748P"/>
</dbReference>
<accession>R9PMT7</accession>
<dbReference type="EMBL" id="BARX01000018">
    <property type="protein sequence ID" value="GAD02669.1"/>
    <property type="molecule type" value="Genomic_DNA"/>
</dbReference>
<feature type="domain" description="Type I restriction modification DNA specificity" evidence="4">
    <location>
        <begin position="220"/>
        <end position="392"/>
    </location>
</feature>
<dbReference type="SUPFAM" id="SSF116734">
    <property type="entry name" value="DNA methylase specificity domain"/>
    <property type="match status" value="2"/>
</dbReference>
<evidence type="ECO:0000313" key="5">
    <source>
        <dbReference type="EMBL" id="GAD02669.1"/>
    </source>
</evidence>
<keyword evidence="2" id="KW-0680">Restriction system</keyword>